<dbReference type="InterPro" id="IPR051783">
    <property type="entry name" value="NAD(P)-dependent_oxidoreduct"/>
</dbReference>
<evidence type="ECO:0000313" key="2">
    <source>
        <dbReference type="EMBL" id="KGE89579.1"/>
    </source>
</evidence>
<dbReference type="PANTHER" id="PTHR48079:SF6">
    <property type="entry name" value="NAD(P)-BINDING DOMAIN-CONTAINING PROTEIN-RELATED"/>
    <property type="match status" value="1"/>
</dbReference>
<protein>
    <recommendedName>
        <fullName evidence="1">NAD-dependent epimerase/dehydratase domain-containing protein</fullName>
    </recommendedName>
</protein>
<dbReference type="InterPro" id="IPR036291">
    <property type="entry name" value="NAD(P)-bd_dom_sf"/>
</dbReference>
<gene>
    <name evidence="2" type="ORF">IX84_02055</name>
</gene>
<dbReference type="Pfam" id="PF01370">
    <property type="entry name" value="Epimerase"/>
    <property type="match status" value="1"/>
</dbReference>
<name>A0A098SAL8_9BACT</name>
<dbReference type="PANTHER" id="PTHR48079">
    <property type="entry name" value="PROTEIN YEEZ"/>
    <property type="match status" value="1"/>
</dbReference>
<organism evidence="2 3">
    <name type="scientific">Phaeodactylibacter xiamenensis</name>
    <dbReference type="NCBI Taxonomy" id="1524460"/>
    <lineage>
        <taxon>Bacteria</taxon>
        <taxon>Pseudomonadati</taxon>
        <taxon>Bacteroidota</taxon>
        <taxon>Saprospiria</taxon>
        <taxon>Saprospirales</taxon>
        <taxon>Haliscomenobacteraceae</taxon>
        <taxon>Phaeodactylibacter</taxon>
    </lineage>
</organism>
<keyword evidence="3" id="KW-1185">Reference proteome</keyword>
<comment type="caution">
    <text evidence="2">The sequence shown here is derived from an EMBL/GenBank/DDBJ whole genome shotgun (WGS) entry which is preliminary data.</text>
</comment>
<dbReference type="GO" id="GO:0004029">
    <property type="term" value="F:aldehyde dehydrogenase (NAD+) activity"/>
    <property type="evidence" value="ECO:0007669"/>
    <property type="project" value="TreeGrafter"/>
</dbReference>
<reference evidence="2 3" key="1">
    <citation type="journal article" date="2014" name="Int. J. Syst. Evol. Microbiol.">
        <title>Phaeodactylibacter xiamenensis gen. nov., sp. nov., a member of the family Saprospiraceae isolated from the marine alga Phaeodactylum tricornutum.</title>
        <authorList>
            <person name="Chen Z.Jr."/>
            <person name="Lei X."/>
            <person name="Lai Q."/>
            <person name="Li Y."/>
            <person name="Zhang B."/>
            <person name="Zhang J."/>
            <person name="Zhang H."/>
            <person name="Yang L."/>
            <person name="Zheng W."/>
            <person name="Tian Y."/>
            <person name="Yu Z."/>
            <person name="Xu H.Jr."/>
            <person name="Zheng T."/>
        </authorList>
    </citation>
    <scope>NUCLEOTIDE SEQUENCE [LARGE SCALE GENOMIC DNA]</scope>
    <source>
        <strain evidence="2 3">KD52</strain>
    </source>
</reference>
<proteinExistence type="predicted"/>
<dbReference type="EMBL" id="JPOS01000004">
    <property type="protein sequence ID" value="KGE89579.1"/>
    <property type="molecule type" value="Genomic_DNA"/>
</dbReference>
<evidence type="ECO:0000313" key="3">
    <source>
        <dbReference type="Proteomes" id="UP000029736"/>
    </source>
</evidence>
<dbReference type="InterPro" id="IPR001509">
    <property type="entry name" value="Epimerase_deHydtase"/>
</dbReference>
<accession>A0A098SAL8</accession>
<dbReference type="GO" id="GO:0005737">
    <property type="term" value="C:cytoplasm"/>
    <property type="evidence" value="ECO:0007669"/>
    <property type="project" value="TreeGrafter"/>
</dbReference>
<dbReference type="AlphaFoldDB" id="A0A098SAL8"/>
<evidence type="ECO:0000259" key="1">
    <source>
        <dbReference type="Pfam" id="PF01370"/>
    </source>
</evidence>
<dbReference type="SUPFAM" id="SSF51735">
    <property type="entry name" value="NAD(P)-binding Rossmann-fold domains"/>
    <property type="match status" value="1"/>
</dbReference>
<dbReference type="Proteomes" id="UP000029736">
    <property type="component" value="Unassembled WGS sequence"/>
</dbReference>
<sequence>MQTISILGCGWLGLPLGQTLAQAGYTVKGSTTTSDKLRTLTEAGITPFLIKAGDQLEGDNLRDFFQTDLLFVNIPPGGRRDPDVEETYPRKVKAIVEMAMRMEVPELIFVSSTGVYGNDNTTLDESAALNPSTASGRALVVIERYLQLLRAPRSTVLRMGGLVGGSRKPGRFLAGKKDSPNGEAPVNLVHLDDCIKLIASLIEQEAFGHTLNVVADEHPTRAAFYTAQAEKEGLEPPTFKGNKELAYKIISNERAKTLLTYTFRHPDPMMF</sequence>
<dbReference type="Gene3D" id="3.40.50.720">
    <property type="entry name" value="NAD(P)-binding Rossmann-like Domain"/>
    <property type="match status" value="1"/>
</dbReference>
<dbReference type="STRING" id="1524460.IX84_02055"/>
<dbReference type="CDD" id="cd05266">
    <property type="entry name" value="SDR_a4"/>
    <property type="match status" value="1"/>
</dbReference>
<feature type="domain" description="NAD-dependent epimerase/dehydratase" evidence="1">
    <location>
        <begin position="9"/>
        <end position="174"/>
    </location>
</feature>